<dbReference type="AlphaFoldDB" id="A0A7K0KGM4"/>
<evidence type="ECO:0000313" key="2">
    <source>
        <dbReference type="EMBL" id="MST84600.1"/>
    </source>
</evidence>
<evidence type="ECO:0000313" key="3">
    <source>
        <dbReference type="Proteomes" id="UP000438914"/>
    </source>
</evidence>
<sequence>MFRILIVLLVGIVLGFALRRVPHIHKVETSAHYTICALLFVFGLGLGSNNSLMHNIGFYGLEAVVVALLGMAGSFGAARLFNHLMQKNSEGKA</sequence>
<name>A0A7K0KGM4_9BACT</name>
<organism evidence="2 3">
    <name type="scientific">Hallella mizrahii</name>
    <dbReference type="NCBI Taxonomy" id="2606637"/>
    <lineage>
        <taxon>Bacteria</taxon>
        <taxon>Pseudomonadati</taxon>
        <taxon>Bacteroidota</taxon>
        <taxon>Bacteroidia</taxon>
        <taxon>Bacteroidales</taxon>
        <taxon>Prevotellaceae</taxon>
        <taxon>Hallella</taxon>
    </lineage>
</organism>
<reference evidence="2 3" key="1">
    <citation type="submission" date="2019-08" db="EMBL/GenBank/DDBJ databases">
        <title>In-depth cultivation of the pig gut microbiome towards novel bacterial diversity and tailored functional studies.</title>
        <authorList>
            <person name="Wylensek D."/>
            <person name="Hitch T.C.A."/>
            <person name="Clavel T."/>
        </authorList>
    </citation>
    <scope>NUCLEOTIDE SEQUENCE [LARGE SCALE GENOMIC DNA]</scope>
    <source>
        <strain evidence="2 3">LKV-178-WT-2A</strain>
    </source>
</reference>
<feature type="transmembrane region" description="Helical" evidence="1">
    <location>
        <begin position="29"/>
        <end position="47"/>
    </location>
</feature>
<dbReference type="GO" id="GO:0015661">
    <property type="term" value="F:L-lysine efflux transmembrane transporter activity"/>
    <property type="evidence" value="ECO:0007669"/>
    <property type="project" value="InterPro"/>
</dbReference>
<comment type="caution">
    <text evidence="2">The sequence shown here is derived from an EMBL/GenBank/DDBJ whole genome shotgun (WGS) entry which is preliminary data.</text>
</comment>
<keyword evidence="3" id="KW-1185">Reference proteome</keyword>
<gene>
    <name evidence="2" type="ORF">FYJ73_07950</name>
</gene>
<dbReference type="EMBL" id="VUNG01000018">
    <property type="protein sequence ID" value="MST84600.1"/>
    <property type="molecule type" value="Genomic_DNA"/>
</dbReference>
<feature type="transmembrane region" description="Helical" evidence="1">
    <location>
        <begin position="59"/>
        <end position="81"/>
    </location>
</feature>
<keyword evidence="1" id="KW-1133">Transmembrane helix</keyword>
<protein>
    <submittedName>
        <fullName evidence="2">Lysine exporter LysO family protein</fullName>
    </submittedName>
</protein>
<proteinExistence type="predicted"/>
<dbReference type="Proteomes" id="UP000438914">
    <property type="component" value="Unassembled WGS sequence"/>
</dbReference>
<dbReference type="InterPro" id="IPR005642">
    <property type="entry name" value="LysO"/>
</dbReference>
<accession>A0A7K0KGM4</accession>
<dbReference type="Pfam" id="PF03956">
    <property type="entry name" value="Lys_export"/>
    <property type="match status" value="1"/>
</dbReference>
<keyword evidence="1" id="KW-0472">Membrane</keyword>
<keyword evidence="1" id="KW-0812">Transmembrane</keyword>
<dbReference type="RefSeq" id="WP_154534186.1">
    <property type="nucleotide sequence ID" value="NZ_VUNG01000018.1"/>
</dbReference>
<evidence type="ECO:0000256" key="1">
    <source>
        <dbReference type="SAM" id="Phobius"/>
    </source>
</evidence>